<dbReference type="Gene3D" id="3.80.10.10">
    <property type="entry name" value="Ribonuclease Inhibitor"/>
    <property type="match status" value="2"/>
</dbReference>
<evidence type="ECO:0000259" key="2">
    <source>
        <dbReference type="Pfam" id="PF12937"/>
    </source>
</evidence>
<dbReference type="EMBL" id="NQVE01000129">
    <property type="protein sequence ID" value="RAL45666.1"/>
    <property type="molecule type" value="Genomic_DNA"/>
</dbReference>
<dbReference type="InterPro" id="IPR001810">
    <property type="entry name" value="F-box_dom"/>
</dbReference>
<dbReference type="Proteomes" id="UP000249390">
    <property type="component" value="Unassembled WGS sequence"/>
</dbReference>
<comment type="caution">
    <text evidence="4">The sequence shown here is derived from an EMBL/GenBank/DDBJ whole genome shotgun (WGS) entry which is preliminary data.</text>
</comment>
<evidence type="ECO:0000313" key="5">
    <source>
        <dbReference type="Proteomes" id="UP000249390"/>
    </source>
</evidence>
<feature type="domain" description="F-box/LRR-repeat protein 15/At3g58940/PEG3-like LRR" evidence="3">
    <location>
        <begin position="504"/>
        <end position="601"/>
    </location>
</feature>
<protein>
    <submittedName>
        <fullName evidence="4">Uncharacterized protein</fullName>
    </submittedName>
</protein>
<dbReference type="InterPro" id="IPR036047">
    <property type="entry name" value="F-box-like_dom_sf"/>
</dbReference>
<dbReference type="Gene3D" id="1.20.1280.50">
    <property type="match status" value="1"/>
</dbReference>
<dbReference type="PANTHER" id="PTHR31639">
    <property type="entry name" value="F-BOX PROTEIN-LIKE"/>
    <property type="match status" value="1"/>
</dbReference>
<reference evidence="4 5" key="1">
    <citation type="submission" date="2018-06" db="EMBL/GenBank/DDBJ databases">
        <title>The Genome of Cuscuta australis (Dodder) Provides Insight into the Evolution of Plant Parasitism.</title>
        <authorList>
            <person name="Liu H."/>
        </authorList>
    </citation>
    <scope>NUCLEOTIDE SEQUENCE [LARGE SCALE GENOMIC DNA]</scope>
    <source>
        <strain evidence="5">cv. Yunnan</strain>
        <tissue evidence="4">Vines</tissue>
    </source>
</reference>
<proteinExistence type="predicted"/>
<dbReference type="InterPro" id="IPR055411">
    <property type="entry name" value="LRR_FXL15/At3g58940/PEG3-like"/>
</dbReference>
<dbReference type="InterPro" id="IPR032675">
    <property type="entry name" value="LRR_dom_sf"/>
</dbReference>
<evidence type="ECO:0000259" key="3">
    <source>
        <dbReference type="Pfam" id="PF24758"/>
    </source>
</evidence>
<dbReference type="PANTHER" id="PTHR31639:SF256">
    <property type="entry name" value="OS07G0242900 PROTEIN"/>
    <property type="match status" value="1"/>
</dbReference>
<dbReference type="SUPFAM" id="SSF52058">
    <property type="entry name" value="L domain-like"/>
    <property type="match status" value="1"/>
</dbReference>
<gene>
    <name evidence="4" type="ORF">DM860_009530</name>
</gene>
<keyword evidence="1" id="KW-1133">Transmembrane helix</keyword>
<keyword evidence="1" id="KW-0472">Membrane</keyword>
<keyword evidence="5" id="KW-1185">Reference proteome</keyword>
<name>A0A328DJP4_9ASTE</name>
<evidence type="ECO:0000313" key="4">
    <source>
        <dbReference type="EMBL" id="RAL45666.1"/>
    </source>
</evidence>
<evidence type="ECO:0000256" key="1">
    <source>
        <dbReference type="SAM" id="Phobius"/>
    </source>
</evidence>
<accession>A0A328DJP4</accession>
<dbReference type="AlphaFoldDB" id="A0A328DJP4"/>
<sequence length="866" mass="99511">MQMGRRQRKRIKRSWEGPVEKLPLEILGDILSRVRVARDVIKASLTCKKWREAYCKHLRALSFDIADFKVVNDQDPVPRIELFITKAIFQTTALRKLSILMGARYTFSAGTVGTWLLFVRETLSELVYKDGKSTTVNVLDMFGRRKLESLSLSNYRIGRGELNFERFACLTSLSLCRVIILVEDLNRFLNAPLKLESLKLDSIFLEPSYNDSCVEFHCPTLKTLFLDDMKLYQFMLESSSIECLQVKECYFSSFEVRSSKTLRDIKLSNSEAGFFKIEQTDNLESFELTRTCVTKSNLFPMMIQAPKLKRFRFWGFEEEYKYIVRGDEGSGMVLDLERMAICSPQLSHLAIFCDKRLDGLVYKFGDSTSLEKVRVLEIGWDGFDGFAEWTEKFLKCCPNVEKICDQSSSLSQVAKSLLQTPSWHFGFDAADFKFPQGLASVPDIELLITKAIFQTTGLRKLTILMGGNYKFSASSVHAWLMFVRESLSELCYKVSTSTRVDVLDMFERQKLESLSLSDYRIGRDELSFERFACLTSLSLCRVGISVEDLNRFLNAPPKLESLKLDDPFLQASQGLPDHEFLEPEKVVKVYCPTLKALFLDNMQLFQFILEKNGTSIEISHSEAWRLEIEQTDNLESFEIVDIHITRSNLLPMMIQSPKLKRFRFWGFKKCTYDEIILDDGPELVLDLERMAICSPQLTHLAILCDEGVDGLVYRFGGSASLEKVMVLEIGWHGFDGFCEWAEKLLKCCPNVKKTNTDNYRLYLSVRSMGAPMVAPMWWYLMELKNCARLEMRSMTNPSFDLRRWRTTAMLNQGDEMPVLGKGFSKAEDGDLTLDDDGKLEMVRRFWRGVVGVGRIRRVINTGALLE</sequence>
<organism evidence="4 5">
    <name type="scientific">Cuscuta australis</name>
    <dbReference type="NCBI Taxonomy" id="267555"/>
    <lineage>
        <taxon>Eukaryota</taxon>
        <taxon>Viridiplantae</taxon>
        <taxon>Streptophyta</taxon>
        <taxon>Embryophyta</taxon>
        <taxon>Tracheophyta</taxon>
        <taxon>Spermatophyta</taxon>
        <taxon>Magnoliopsida</taxon>
        <taxon>eudicotyledons</taxon>
        <taxon>Gunneridae</taxon>
        <taxon>Pentapetalae</taxon>
        <taxon>asterids</taxon>
        <taxon>lamiids</taxon>
        <taxon>Solanales</taxon>
        <taxon>Convolvulaceae</taxon>
        <taxon>Cuscuteae</taxon>
        <taxon>Cuscuta</taxon>
        <taxon>Cuscuta subgen. Grammica</taxon>
        <taxon>Cuscuta sect. Cleistogrammica</taxon>
    </lineage>
</organism>
<feature type="transmembrane region" description="Helical" evidence="1">
    <location>
        <begin position="97"/>
        <end position="118"/>
    </location>
</feature>
<feature type="domain" description="F-box" evidence="2">
    <location>
        <begin position="20"/>
        <end position="54"/>
    </location>
</feature>
<dbReference type="CDD" id="cd09917">
    <property type="entry name" value="F-box_SF"/>
    <property type="match status" value="1"/>
</dbReference>
<dbReference type="Pfam" id="PF12937">
    <property type="entry name" value="F-box-like"/>
    <property type="match status" value="1"/>
</dbReference>
<dbReference type="Pfam" id="PF24758">
    <property type="entry name" value="LRR_At5g56370"/>
    <property type="match status" value="1"/>
</dbReference>
<keyword evidence="1" id="KW-0812">Transmembrane</keyword>
<dbReference type="SUPFAM" id="SSF81383">
    <property type="entry name" value="F-box domain"/>
    <property type="match status" value="1"/>
</dbReference>